<dbReference type="Proteomes" id="UP000002743">
    <property type="component" value="Chromosome"/>
</dbReference>
<dbReference type="eggNOG" id="ENOG502Z8DY">
    <property type="taxonomic scope" value="Bacteria"/>
</dbReference>
<keyword evidence="1" id="KW-0472">Membrane</keyword>
<keyword evidence="1" id="KW-0812">Transmembrane</keyword>
<reference evidence="3" key="1">
    <citation type="submission" date="2009-07" db="EMBL/GenBank/DDBJ databases">
        <title>Complete sequence of chromosome of Methylovorus sp. SIP3-4.</title>
        <authorList>
            <person name="Lucas S."/>
            <person name="Copeland A."/>
            <person name="Lapidus A."/>
            <person name="Glavina del Rio T."/>
            <person name="Tice H."/>
            <person name="Bruce D."/>
            <person name="Goodwin L."/>
            <person name="Pitluck S."/>
            <person name="Clum A."/>
            <person name="Larimer F."/>
            <person name="Land M."/>
            <person name="Hauser L."/>
            <person name="Kyrpides N."/>
            <person name="Mikhailova N."/>
            <person name="Kayluzhnaya M."/>
            <person name="Chistoserdova L."/>
        </authorList>
    </citation>
    <scope>NUCLEOTIDE SEQUENCE [LARGE SCALE GENOMIC DNA]</scope>
    <source>
        <strain evidence="3">SIP3-4</strain>
    </source>
</reference>
<dbReference type="EMBL" id="CP001674">
    <property type="protein sequence ID" value="ACT51805.1"/>
    <property type="molecule type" value="Genomic_DNA"/>
</dbReference>
<keyword evidence="3" id="KW-1185">Reference proteome</keyword>
<dbReference type="AlphaFoldDB" id="C6XB35"/>
<keyword evidence="1" id="KW-1133">Transmembrane helix</keyword>
<gene>
    <name evidence="2" type="ordered locus">Msip34_2568</name>
</gene>
<dbReference type="InterPro" id="IPR049802">
    <property type="entry name" value="RhsC-like_FIX"/>
</dbReference>
<dbReference type="CDD" id="cd20746">
    <property type="entry name" value="FIX_Ntox15_NUC_DUF4112_RhsA-like"/>
    <property type="match status" value="1"/>
</dbReference>
<protein>
    <submittedName>
        <fullName evidence="2">Uncharacterized protein</fullName>
    </submittedName>
</protein>
<dbReference type="RefSeq" id="WP_015831047.1">
    <property type="nucleotide sequence ID" value="NC_012969.1"/>
</dbReference>
<sequence length="480" mass="54442">MWEQLKVALATLKAAPAGWVDGINEGSEQTVQWLWEVLQGDFGETDQSNAQLATGTIISMVPLIDQVCDVRDLIANCKQINKDPNNGWHWFALCLTLLGLFPTLGSLLKGCLKILFGYARHGVPKAMRANAHVWDALSPFVERSIQRLNVHMSSGIVRKTLKTMRITNPYGWLATQVRALSKTITANELLTAFDNLHQTLNELLDYVSRYGNTTTQHKVVQLQREIKAVRERANGIMGRIVRPLQEWLEKLAKRLDEEQARALKTAAPAAQGPRLMHMEKEAMDKAKPVWVDKGLVRPQYPGLDEMPANADEMIQKGYPRNILYEFANFHGNVMPAKYPPGTVLYRIVDPTEKSFASGQWWTSKAEFDAITSKDEWRRKFGVWRIWKSNGEFMTYQVPEGTTLKGWQGISASQEMYGTGYTLEGGGLQILLDPYDLKSEHLQKRWPTHWGYNPYNPGNPRLIGVPVLQHKWPTTSDKDSK</sequence>
<dbReference type="HOGENOM" id="CLU_036872_1_0_4"/>
<accession>C6XB35</accession>
<dbReference type="OrthoDB" id="7324255at2"/>
<evidence type="ECO:0000256" key="1">
    <source>
        <dbReference type="SAM" id="Phobius"/>
    </source>
</evidence>
<evidence type="ECO:0000313" key="2">
    <source>
        <dbReference type="EMBL" id="ACT51805.1"/>
    </source>
</evidence>
<proteinExistence type="predicted"/>
<dbReference type="KEGG" id="mei:Msip34_2568"/>
<evidence type="ECO:0000313" key="3">
    <source>
        <dbReference type="Proteomes" id="UP000002743"/>
    </source>
</evidence>
<reference evidence="2 3" key="2">
    <citation type="journal article" date="2011" name="J. Bacteriol.">
        <title>Genomes of three methylotrophs from a single niche uncover genetic and metabolic divergence of Methylophilaceae.</title>
        <authorList>
            <person name="Lapidus A."/>
            <person name="Clum A."/>
            <person name="Labutti K."/>
            <person name="Kaluzhnaya M.G."/>
            <person name="Lim S."/>
            <person name="Beck D.A."/>
            <person name="Glavina Del Rio T."/>
            <person name="Nolan M."/>
            <person name="Mavromatis K."/>
            <person name="Huntemann M."/>
            <person name="Lucas S."/>
            <person name="Lidstrom M.E."/>
            <person name="Ivanova N."/>
            <person name="Chistoserdova L."/>
        </authorList>
    </citation>
    <scope>NUCLEOTIDE SEQUENCE [LARGE SCALE GENOMIC DNA]</scope>
    <source>
        <strain evidence="2 3">SIP3-4</strain>
    </source>
</reference>
<feature type="transmembrane region" description="Helical" evidence="1">
    <location>
        <begin position="88"/>
        <end position="108"/>
    </location>
</feature>
<name>C6XB35_METGS</name>
<dbReference type="STRING" id="582744.Msip34_2568"/>
<organism evidence="2 3">
    <name type="scientific">Methylovorus glucosotrophus (strain SIP3-4)</name>
    <dbReference type="NCBI Taxonomy" id="582744"/>
    <lineage>
        <taxon>Bacteria</taxon>
        <taxon>Pseudomonadati</taxon>
        <taxon>Pseudomonadota</taxon>
        <taxon>Betaproteobacteria</taxon>
        <taxon>Nitrosomonadales</taxon>
        <taxon>Methylophilaceae</taxon>
        <taxon>Methylovorus</taxon>
    </lineage>
</organism>